<dbReference type="OrthoDB" id="10261452at2759"/>
<name>A0A3N4J6M1_9PEZI</name>
<gene>
    <name evidence="3" type="ORF">L873DRAFT_1776692</name>
</gene>
<dbReference type="STRING" id="1336337.A0A3N4J6M1"/>
<feature type="domain" description="Brix" evidence="2">
    <location>
        <begin position="38"/>
        <end position="345"/>
    </location>
</feature>
<evidence type="ECO:0000256" key="1">
    <source>
        <dbReference type="SAM" id="MobiDB-lite"/>
    </source>
</evidence>
<feature type="compositionally biased region" description="Basic residues" evidence="1">
    <location>
        <begin position="1"/>
        <end position="11"/>
    </location>
</feature>
<protein>
    <submittedName>
        <fullName evidence="3">Brix-domain-containing protein</fullName>
    </submittedName>
</protein>
<dbReference type="Pfam" id="PF04427">
    <property type="entry name" value="Brix"/>
    <property type="match status" value="1"/>
</dbReference>
<keyword evidence="4" id="KW-1185">Reference proteome</keyword>
<dbReference type="InterPro" id="IPR045112">
    <property type="entry name" value="PPAN-like"/>
</dbReference>
<dbReference type="GO" id="GO:0030687">
    <property type="term" value="C:preribosome, large subunit precursor"/>
    <property type="evidence" value="ECO:0007669"/>
    <property type="project" value="TreeGrafter"/>
</dbReference>
<evidence type="ECO:0000313" key="4">
    <source>
        <dbReference type="Proteomes" id="UP000276215"/>
    </source>
</evidence>
<feature type="region of interest" description="Disordered" evidence="1">
    <location>
        <begin position="349"/>
        <end position="443"/>
    </location>
</feature>
<dbReference type="GO" id="GO:0019843">
    <property type="term" value="F:rRNA binding"/>
    <property type="evidence" value="ECO:0007669"/>
    <property type="project" value="InterPro"/>
</dbReference>
<reference evidence="3 4" key="1">
    <citation type="journal article" date="2018" name="Nat. Ecol. Evol.">
        <title>Pezizomycetes genomes reveal the molecular basis of ectomycorrhizal truffle lifestyle.</title>
        <authorList>
            <person name="Murat C."/>
            <person name="Payen T."/>
            <person name="Noel B."/>
            <person name="Kuo A."/>
            <person name="Morin E."/>
            <person name="Chen J."/>
            <person name="Kohler A."/>
            <person name="Krizsan K."/>
            <person name="Balestrini R."/>
            <person name="Da Silva C."/>
            <person name="Montanini B."/>
            <person name="Hainaut M."/>
            <person name="Levati E."/>
            <person name="Barry K.W."/>
            <person name="Belfiori B."/>
            <person name="Cichocki N."/>
            <person name="Clum A."/>
            <person name="Dockter R.B."/>
            <person name="Fauchery L."/>
            <person name="Guy J."/>
            <person name="Iotti M."/>
            <person name="Le Tacon F."/>
            <person name="Lindquist E.A."/>
            <person name="Lipzen A."/>
            <person name="Malagnac F."/>
            <person name="Mello A."/>
            <person name="Molinier V."/>
            <person name="Miyauchi S."/>
            <person name="Poulain J."/>
            <person name="Riccioni C."/>
            <person name="Rubini A."/>
            <person name="Sitrit Y."/>
            <person name="Splivallo R."/>
            <person name="Traeger S."/>
            <person name="Wang M."/>
            <person name="Zifcakova L."/>
            <person name="Wipf D."/>
            <person name="Zambonelli A."/>
            <person name="Paolocci F."/>
            <person name="Nowrousian M."/>
            <person name="Ottonello S."/>
            <person name="Baldrian P."/>
            <person name="Spatafora J.W."/>
            <person name="Henrissat B."/>
            <person name="Nagy L.G."/>
            <person name="Aury J.M."/>
            <person name="Wincker P."/>
            <person name="Grigoriev I.V."/>
            <person name="Bonfante P."/>
            <person name="Martin F.M."/>
        </authorList>
    </citation>
    <scope>NUCLEOTIDE SEQUENCE [LARGE SCALE GENOMIC DNA]</scope>
    <source>
        <strain evidence="3 4">120613-1</strain>
    </source>
</reference>
<dbReference type="GO" id="GO:0006364">
    <property type="term" value="P:rRNA processing"/>
    <property type="evidence" value="ECO:0007669"/>
    <property type="project" value="InterPro"/>
</dbReference>
<dbReference type="SMART" id="SM00879">
    <property type="entry name" value="Brix"/>
    <property type="match status" value="1"/>
</dbReference>
<dbReference type="PROSITE" id="PS50833">
    <property type="entry name" value="BRIX"/>
    <property type="match status" value="1"/>
</dbReference>
<feature type="region of interest" description="Disordered" evidence="1">
    <location>
        <begin position="300"/>
        <end position="321"/>
    </location>
</feature>
<proteinExistence type="predicted"/>
<accession>A0A3N4J6M1</accession>
<dbReference type="PANTHER" id="PTHR12661:SF5">
    <property type="entry name" value="SUPPRESSOR OF SWI4 1 HOMOLOG"/>
    <property type="match status" value="1"/>
</dbReference>
<feature type="compositionally biased region" description="Polar residues" evidence="1">
    <location>
        <begin position="19"/>
        <end position="36"/>
    </location>
</feature>
<sequence>MARRRTKKRTHIPPADPTKSATAGGQPLNASASRTPKTMVIRMGASEVGPSVSELVRDVRTMMEPHTASRLRERKSNKLKDYTTMAGPLGVTQLLLFSRNAGSGSTTLRIARCPRGPTIHFHVMNYSLCRDVRKSMRNPKTPGKEFASPPLLVMNNFATPQPPNADGTPGRPPPHEALLTSMFQSLFPPISAQRTPLSSIRRVLLLDRQPMPSDSGEASSEYVIEVRHYIISTKAIGLSKPIRRLDAAQRAVRQPKTSRRGALPNLGKLEDIADYMLDPAAAGGYTSESEVEEDAEVEVLPSMSNKQVPRKKRAPKGPEKRAVKLSEIGPRMKLEMVKIEEGLAEGKVLWHAWEKKTKAEERELEIRHKQKKEERDRRRKEQMENIKKKKAEKAAAKGKKGEGEDDEEDDGEEMWDDEYDGEEESGEGGEDEGEGEDEEMGDE</sequence>
<dbReference type="PANTHER" id="PTHR12661">
    <property type="entry name" value="PETER PAN-RELATED"/>
    <property type="match status" value="1"/>
</dbReference>
<organism evidence="3 4">
    <name type="scientific">Choiromyces venosus 120613-1</name>
    <dbReference type="NCBI Taxonomy" id="1336337"/>
    <lineage>
        <taxon>Eukaryota</taxon>
        <taxon>Fungi</taxon>
        <taxon>Dikarya</taxon>
        <taxon>Ascomycota</taxon>
        <taxon>Pezizomycotina</taxon>
        <taxon>Pezizomycetes</taxon>
        <taxon>Pezizales</taxon>
        <taxon>Tuberaceae</taxon>
        <taxon>Choiromyces</taxon>
    </lineage>
</organism>
<feature type="compositionally biased region" description="Acidic residues" evidence="1">
    <location>
        <begin position="403"/>
        <end position="443"/>
    </location>
</feature>
<dbReference type="InterPro" id="IPR007109">
    <property type="entry name" value="Brix"/>
</dbReference>
<feature type="region of interest" description="Disordered" evidence="1">
    <location>
        <begin position="1"/>
        <end position="36"/>
    </location>
</feature>
<feature type="compositionally biased region" description="Basic and acidic residues" evidence="1">
    <location>
        <begin position="352"/>
        <end position="402"/>
    </location>
</feature>
<dbReference type="Proteomes" id="UP000276215">
    <property type="component" value="Unassembled WGS sequence"/>
</dbReference>
<dbReference type="EMBL" id="ML120444">
    <property type="protein sequence ID" value="RPA93939.1"/>
    <property type="molecule type" value="Genomic_DNA"/>
</dbReference>
<evidence type="ECO:0000259" key="2">
    <source>
        <dbReference type="PROSITE" id="PS50833"/>
    </source>
</evidence>
<dbReference type="GO" id="GO:0000027">
    <property type="term" value="P:ribosomal large subunit assembly"/>
    <property type="evidence" value="ECO:0007669"/>
    <property type="project" value="TreeGrafter"/>
</dbReference>
<evidence type="ECO:0000313" key="3">
    <source>
        <dbReference type="EMBL" id="RPA93939.1"/>
    </source>
</evidence>
<dbReference type="AlphaFoldDB" id="A0A3N4J6M1"/>